<comment type="caution">
    <text evidence="1">The sequence shown here is derived from an EMBL/GenBank/DDBJ whole genome shotgun (WGS) entry which is preliminary data.</text>
</comment>
<sequence>MVVRLRQGNKAANSAKDHISILPEALEQLPDDFYDPDGVLMSEKIMLRTDSAGATREC</sequence>
<dbReference type="Proteomes" id="UP000606115">
    <property type="component" value="Unassembled WGS sequence"/>
</dbReference>
<dbReference type="EMBL" id="BMKX01000004">
    <property type="protein sequence ID" value="GGJ62192.1"/>
    <property type="molecule type" value="Genomic_DNA"/>
</dbReference>
<evidence type="ECO:0000313" key="1">
    <source>
        <dbReference type="EMBL" id="GGJ62192.1"/>
    </source>
</evidence>
<proteinExistence type="predicted"/>
<accession>A0ABQ2DNR1</accession>
<gene>
    <name evidence="1" type="ORF">GCM10007173_21350</name>
</gene>
<reference evidence="2" key="1">
    <citation type="journal article" date="2019" name="Int. J. Syst. Evol. Microbiol.">
        <title>The Global Catalogue of Microorganisms (GCM) 10K type strain sequencing project: providing services to taxonomists for standard genome sequencing and annotation.</title>
        <authorList>
            <consortium name="The Broad Institute Genomics Platform"/>
            <consortium name="The Broad Institute Genome Sequencing Center for Infectious Disease"/>
            <person name="Wu L."/>
            <person name="Ma J."/>
        </authorList>
    </citation>
    <scope>NUCLEOTIDE SEQUENCE [LARGE SCALE GENOMIC DNA]</scope>
    <source>
        <strain evidence="2">CGMCC 1.3685</strain>
    </source>
</reference>
<keyword evidence="2" id="KW-1185">Reference proteome</keyword>
<name>A0ABQ2DNR1_9MICC</name>
<organism evidence="1 2">
    <name type="scientific">Glutamicibacter ardleyensis</name>
    <dbReference type="NCBI Taxonomy" id="225894"/>
    <lineage>
        <taxon>Bacteria</taxon>
        <taxon>Bacillati</taxon>
        <taxon>Actinomycetota</taxon>
        <taxon>Actinomycetes</taxon>
        <taxon>Micrococcales</taxon>
        <taxon>Micrococcaceae</taxon>
        <taxon>Glutamicibacter</taxon>
    </lineage>
</organism>
<protein>
    <submittedName>
        <fullName evidence="1">Uncharacterized protein</fullName>
    </submittedName>
</protein>
<evidence type="ECO:0000313" key="2">
    <source>
        <dbReference type="Proteomes" id="UP000606115"/>
    </source>
</evidence>